<evidence type="ECO:0000256" key="1">
    <source>
        <dbReference type="SAM" id="MobiDB-lite"/>
    </source>
</evidence>
<reference evidence="2 3" key="1">
    <citation type="submission" date="2018-02" db="EMBL/GenBank/DDBJ databases">
        <title>Comparative genomes isolates from brazilian mangrove.</title>
        <authorList>
            <person name="Araujo J.E."/>
            <person name="Taketani R.G."/>
            <person name="Silva M.C.P."/>
            <person name="Loureco M.V."/>
            <person name="Andreote F.D."/>
        </authorList>
    </citation>
    <scope>NUCLEOTIDE SEQUENCE [LARGE SCALE GENOMIC DNA]</scope>
    <source>
        <strain evidence="2 3">Hex-1 MGV</strain>
    </source>
</reference>
<organism evidence="2 3">
    <name type="scientific">Blastopirellula marina</name>
    <dbReference type="NCBI Taxonomy" id="124"/>
    <lineage>
        <taxon>Bacteria</taxon>
        <taxon>Pseudomonadati</taxon>
        <taxon>Planctomycetota</taxon>
        <taxon>Planctomycetia</taxon>
        <taxon>Pirellulales</taxon>
        <taxon>Pirellulaceae</taxon>
        <taxon>Blastopirellula</taxon>
    </lineage>
</organism>
<comment type="caution">
    <text evidence="2">The sequence shown here is derived from an EMBL/GenBank/DDBJ whole genome shotgun (WGS) entry which is preliminary data.</text>
</comment>
<accession>A0A2S8FRH7</accession>
<gene>
    <name evidence="2" type="ORF">C5Y83_14225</name>
</gene>
<evidence type="ECO:0008006" key="4">
    <source>
        <dbReference type="Google" id="ProtNLM"/>
    </source>
</evidence>
<dbReference type="Proteomes" id="UP000238322">
    <property type="component" value="Unassembled WGS sequence"/>
</dbReference>
<name>A0A2S8FRH7_9BACT</name>
<dbReference type="RefSeq" id="WP_105330390.1">
    <property type="nucleotide sequence ID" value="NZ_PUHY01000010.1"/>
</dbReference>
<evidence type="ECO:0000313" key="2">
    <source>
        <dbReference type="EMBL" id="PQO34660.1"/>
    </source>
</evidence>
<dbReference type="OrthoDB" id="280343at2"/>
<proteinExistence type="predicted"/>
<feature type="region of interest" description="Disordered" evidence="1">
    <location>
        <begin position="99"/>
        <end position="129"/>
    </location>
</feature>
<dbReference type="EMBL" id="PUHY01000010">
    <property type="protein sequence ID" value="PQO34660.1"/>
    <property type="molecule type" value="Genomic_DNA"/>
</dbReference>
<evidence type="ECO:0000313" key="3">
    <source>
        <dbReference type="Proteomes" id="UP000238322"/>
    </source>
</evidence>
<dbReference type="PROSITE" id="PS51257">
    <property type="entry name" value="PROKAR_LIPOPROTEIN"/>
    <property type="match status" value="1"/>
</dbReference>
<sequence>MPSVKQSSGWRMLVLGLVTTSFTGCFGPSDPLNRQAVTGEVLLKNVALDTGSISFTPVDMETGRPAGATIAEGNFSIAKEQGLPPGTYTVRVNSADESAAPVLPEGMPGDSRKLAPDRIPPSWNAKSEETITVEDGGENHFVLSIP</sequence>
<protein>
    <recommendedName>
        <fullName evidence="4">Carboxypeptidase regulatory-like domain-containing protein</fullName>
    </recommendedName>
</protein>
<dbReference type="AlphaFoldDB" id="A0A2S8FRH7"/>